<dbReference type="PANTHER" id="PTHR14136:SF37">
    <property type="entry name" value="PENTAPEPTIDE REPEAT-CONTAINING PROTEIN"/>
    <property type="match status" value="1"/>
</dbReference>
<reference evidence="2" key="1">
    <citation type="submission" date="2016-10" db="EMBL/GenBank/DDBJ databases">
        <authorList>
            <person name="Varghese N."/>
            <person name="Submissions S."/>
        </authorList>
    </citation>
    <scope>NUCLEOTIDE SEQUENCE [LARGE SCALE GENOMIC DNA]</scope>
    <source>
        <strain evidence="2">CGMCC 1.11101</strain>
    </source>
</reference>
<dbReference type="STRING" id="995034.SAMN05216219_0319"/>
<keyword evidence="2" id="KW-1185">Reference proteome</keyword>
<dbReference type="RefSeq" id="WP_342714539.1">
    <property type="nucleotide sequence ID" value="NZ_FOVM01000001.1"/>
</dbReference>
<dbReference type="SUPFAM" id="SSF141571">
    <property type="entry name" value="Pentapeptide repeat-like"/>
    <property type="match status" value="1"/>
</dbReference>
<organism evidence="1 2">
    <name type="scientific">Mycetocola miduiensis</name>
    <dbReference type="NCBI Taxonomy" id="995034"/>
    <lineage>
        <taxon>Bacteria</taxon>
        <taxon>Bacillati</taxon>
        <taxon>Actinomycetota</taxon>
        <taxon>Actinomycetes</taxon>
        <taxon>Micrococcales</taxon>
        <taxon>Microbacteriaceae</taxon>
        <taxon>Mycetocola</taxon>
    </lineage>
</organism>
<dbReference type="Pfam" id="PF00805">
    <property type="entry name" value="Pentapeptide"/>
    <property type="match status" value="1"/>
</dbReference>
<dbReference type="Proteomes" id="UP000198867">
    <property type="component" value="Unassembled WGS sequence"/>
</dbReference>
<proteinExistence type="predicted"/>
<dbReference type="InterPro" id="IPR001646">
    <property type="entry name" value="5peptide_repeat"/>
</dbReference>
<evidence type="ECO:0000313" key="1">
    <source>
        <dbReference type="EMBL" id="SFN38671.1"/>
    </source>
</evidence>
<gene>
    <name evidence="1" type="ORF">SAMN05216219_0319</name>
</gene>
<dbReference type="InterPro" id="IPR051082">
    <property type="entry name" value="Pentapeptide-BTB/POZ_domain"/>
</dbReference>
<dbReference type="Gene3D" id="2.160.20.80">
    <property type="entry name" value="E3 ubiquitin-protein ligase SopA"/>
    <property type="match status" value="1"/>
</dbReference>
<dbReference type="AlphaFoldDB" id="A0A1I4YKT7"/>
<name>A0A1I4YKT7_9MICO</name>
<sequence length="198" mass="21655">MTQHTFGGVSWRDDPDIRQSIFAVFPLVRQLQEMLWYLADASNRPETAPIKGDLDRAYRGTEALAAAPADDIRSLDLDAHRDAVSALLRQASELVRAATRTSPEVRQVQPGSDFMGAQLAGQDLRGANLRGTWLIAADLRSTDLSNADVLGADFRDAELGGANLEDALFLTQFQVNAARGDDATVLPASVTRPTHWRR</sequence>
<dbReference type="EMBL" id="FOVM01000001">
    <property type="protein sequence ID" value="SFN38671.1"/>
    <property type="molecule type" value="Genomic_DNA"/>
</dbReference>
<dbReference type="PANTHER" id="PTHR14136">
    <property type="entry name" value="BTB_POZ DOMAIN-CONTAINING PROTEIN KCTD9"/>
    <property type="match status" value="1"/>
</dbReference>
<accession>A0A1I4YKT7</accession>
<protein>
    <submittedName>
        <fullName evidence="1">Pentapeptide repeat-containing protein</fullName>
    </submittedName>
</protein>
<evidence type="ECO:0000313" key="2">
    <source>
        <dbReference type="Proteomes" id="UP000198867"/>
    </source>
</evidence>